<dbReference type="Gene3D" id="3.30.43.10">
    <property type="entry name" value="Uridine Diphospho-n-acetylenolpyruvylglucosamine Reductase, domain 2"/>
    <property type="match status" value="1"/>
</dbReference>
<keyword evidence="3" id="KW-0560">Oxidoreductase</keyword>
<dbReference type="PANTHER" id="PTHR42659:SF2">
    <property type="entry name" value="XANTHINE DEHYDROGENASE SUBUNIT C-RELATED"/>
    <property type="match status" value="1"/>
</dbReference>
<dbReference type="PROSITE" id="PS51387">
    <property type="entry name" value="FAD_PCMH"/>
    <property type="match status" value="1"/>
</dbReference>
<organism evidence="5 6">
    <name type="scientific">candidate division MSBL1 archaeon SCGC-AAA382K21</name>
    <dbReference type="NCBI Taxonomy" id="1698283"/>
    <lineage>
        <taxon>Archaea</taxon>
        <taxon>Methanobacteriati</taxon>
        <taxon>Methanobacteriota</taxon>
        <taxon>candidate division MSBL1</taxon>
    </lineage>
</organism>
<dbReference type="InterPro" id="IPR016169">
    <property type="entry name" value="FAD-bd_PCMH_sub2"/>
</dbReference>
<dbReference type="SUPFAM" id="SSF56176">
    <property type="entry name" value="FAD-binding/transporter-associated domain-like"/>
    <property type="match status" value="1"/>
</dbReference>
<evidence type="ECO:0000256" key="1">
    <source>
        <dbReference type="ARBA" id="ARBA00022630"/>
    </source>
</evidence>
<dbReference type="InterPro" id="IPR051312">
    <property type="entry name" value="Diverse_Substr_Oxidored"/>
</dbReference>
<dbReference type="InterPro" id="IPR016166">
    <property type="entry name" value="FAD-bd_PCMH"/>
</dbReference>
<gene>
    <name evidence="5" type="ORF">AKJ54_00960</name>
</gene>
<keyword evidence="1" id="KW-0285">Flavoprotein</keyword>
<dbReference type="InterPro" id="IPR036318">
    <property type="entry name" value="FAD-bd_PCMH-like_sf"/>
</dbReference>
<dbReference type="InterPro" id="IPR036683">
    <property type="entry name" value="CO_DH_flav_C_dom_sf"/>
</dbReference>
<dbReference type="EMBL" id="LHYH01000019">
    <property type="protein sequence ID" value="KXB06925.1"/>
    <property type="molecule type" value="Genomic_DNA"/>
</dbReference>
<proteinExistence type="predicted"/>
<protein>
    <recommendedName>
        <fullName evidence="4">FAD-binding PCMH-type domain-containing protein</fullName>
    </recommendedName>
</protein>
<name>A0A133VKG0_9EURY</name>
<keyword evidence="6" id="KW-1185">Reference proteome</keyword>
<reference evidence="5 6" key="1">
    <citation type="journal article" date="2016" name="Sci. Rep.">
        <title>Metabolic traits of an uncultured archaeal lineage -MSBL1- from brine pools of the Red Sea.</title>
        <authorList>
            <person name="Mwirichia R."/>
            <person name="Alam I."/>
            <person name="Rashid M."/>
            <person name="Vinu M."/>
            <person name="Ba-Alawi W."/>
            <person name="Anthony Kamau A."/>
            <person name="Kamanda Ngugi D."/>
            <person name="Goker M."/>
            <person name="Klenk H.P."/>
            <person name="Bajic V."/>
            <person name="Stingl U."/>
        </authorList>
    </citation>
    <scope>NUCLEOTIDE SEQUENCE [LARGE SCALE GENOMIC DNA]</scope>
    <source>
        <strain evidence="5">SCGC-AAA382K21</strain>
    </source>
</reference>
<dbReference type="SMART" id="SM01092">
    <property type="entry name" value="CO_deh_flav_C"/>
    <property type="match status" value="1"/>
</dbReference>
<dbReference type="Pfam" id="PF03450">
    <property type="entry name" value="CO_deh_flav_C"/>
    <property type="match status" value="1"/>
</dbReference>
<dbReference type="Gene3D" id="3.30.465.10">
    <property type="match status" value="1"/>
</dbReference>
<keyword evidence="2" id="KW-0274">FAD</keyword>
<evidence type="ECO:0000256" key="3">
    <source>
        <dbReference type="ARBA" id="ARBA00023002"/>
    </source>
</evidence>
<dbReference type="PANTHER" id="PTHR42659">
    <property type="entry name" value="XANTHINE DEHYDROGENASE SUBUNIT C-RELATED"/>
    <property type="match status" value="1"/>
</dbReference>
<evidence type="ECO:0000259" key="4">
    <source>
        <dbReference type="PROSITE" id="PS51387"/>
    </source>
</evidence>
<comment type="caution">
    <text evidence="5">The sequence shown here is derived from an EMBL/GenBank/DDBJ whole genome shotgun (WGS) entry which is preliminary data.</text>
</comment>
<feature type="domain" description="FAD-binding PCMH-type" evidence="4">
    <location>
        <begin position="1"/>
        <end position="165"/>
    </location>
</feature>
<dbReference type="SUPFAM" id="SSF55447">
    <property type="entry name" value="CO dehydrogenase flavoprotein C-terminal domain-like"/>
    <property type="match status" value="1"/>
</dbReference>
<dbReference type="Proteomes" id="UP000070504">
    <property type="component" value="Unassembled WGS sequence"/>
</dbReference>
<dbReference type="AlphaFoldDB" id="A0A133VKG0"/>
<dbReference type="InterPro" id="IPR016167">
    <property type="entry name" value="FAD-bd_PCMH_sub1"/>
</dbReference>
<evidence type="ECO:0000256" key="2">
    <source>
        <dbReference type="ARBA" id="ARBA00022827"/>
    </source>
</evidence>
<dbReference type="Gene3D" id="3.30.390.50">
    <property type="entry name" value="CO dehydrogenase flavoprotein, C-terminal domain"/>
    <property type="match status" value="1"/>
</dbReference>
<evidence type="ECO:0000313" key="6">
    <source>
        <dbReference type="Proteomes" id="UP000070504"/>
    </source>
</evidence>
<dbReference type="InterPro" id="IPR002346">
    <property type="entry name" value="Mopterin_DH_FAD-bd"/>
</dbReference>
<accession>A0A133VKG0</accession>
<dbReference type="GO" id="GO:0016491">
    <property type="term" value="F:oxidoreductase activity"/>
    <property type="evidence" value="ECO:0007669"/>
    <property type="project" value="UniProtKB-KW"/>
</dbReference>
<sequence length="273" mass="29879">MDELTGMFAEYKEDASIIAGGSDLLPDLRARLIDPDYVIDAKGIDEMSELSYDEEEGLTIGATVPLKELAESDIVKERFKPLWSSVNQLADPVIRNRATLTGNVCTSSPAGDSPPSLLVLDAEINAVSQSGERKIPIRDFFTGVKRNSLGADELVKSIHIPTPPDSAEGDYLKWTRTRGEDLSLVGVAALATDPKSGSLRIALSSIAPTPMYVPEAEGILKEEKTLNEKIGRAVQVVREKISPITDVRCSEDYRFYMAGVLTKRLLEKILEEK</sequence>
<dbReference type="GO" id="GO:0071949">
    <property type="term" value="F:FAD binding"/>
    <property type="evidence" value="ECO:0007669"/>
    <property type="project" value="InterPro"/>
</dbReference>
<evidence type="ECO:0000313" key="5">
    <source>
        <dbReference type="EMBL" id="KXB06925.1"/>
    </source>
</evidence>
<dbReference type="Pfam" id="PF00941">
    <property type="entry name" value="FAD_binding_5"/>
    <property type="match status" value="1"/>
</dbReference>
<dbReference type="InterPro" id="IPR005107">
    <property type="entry name" value="CO_DH_flav_C"/>
</dbReference>